<evidence type="ECO:0000256" key="7">
    <source>
        <dbReference type="ARBA" id="ARBA00022840"/>
    </source>
</evidence>
<evidence type="ECO:0000256" key="4">
    <source>
        <dbReference type="ARBA" id="ARBA00022679"/>
    </source>
</evidence>
<evidence type="ECO:0000256" key="3">
    <source>
        <dbReference type="ARBA" id="ARBA00022553"/>
    </source>
</evidence>
<dbReference type="KEGG" id="rhi:NGR_b07470"/>
<evidence type="ECO:0000313" key="10">
    <source>
        <dbReference type="Proteomes" id="UP000001054"/>
    </source>
</evidence>
<dbReference type="PANTHER" id="PTHR41523">
    <property type="entry name" value="TWO-COMPONENT SYSTEM SENSOR PROTEIN"/>
    <property type="match status" value="1"/>
</dbReference>
<keyword evidence="3" id="KW-0597">Phosphoprotein</keyword>
<geneLocation type="plasmid" evidence="10">
    <name>sym pNGR234b</name>
</geneLocation>
<evidence type="ECO:0000256" key="2">
    <source>
        <dbReference type="ARBA" id="ARBA00012438"/>
    </source>
</evidence>
<accession>C3KQ47</accession>
<reference evidence="9 10" key="2">
    <citation type="journal article" date="2009" name="Appl. Environ. Microbiol.">
        <title>Rhizobium sp. strain NGR234 possesses a remarkable number of secretion systems.</title>
        <authorList>
            <person name="Schmeisser C."/>
            <person name="Liesegang H."/>
            <person name="Krysciak D."/>
            <person name="Bakkou N."/>
            <person name="Le Quere A."/>
            <person name="Wollherr A."/>
            <person name="Heinemeyer I."/>
            <person name="Morgenstern B."/>
            <person name="Pommerening-Roeser A."/>
            <person name="Flores M."/>
            <person name="Palacios R."/>
            <person name="Brenner S."/>
            <person name="Gottschalk G."/>
            <person name="Schmitz R.A."/>
            <person name="Broughton W.J."/>
            <person name="Perret X."/>
            <person name="Strittmatter A.W."/>
            <person name="Streit W.R."/>
        </authorList>
    </citation>
    <scope>NUCLEOTIDE SEQUENCE [LARGE SCALE GENOMIC DNA]</scope>
    <source>
        <strain evidence="10">NBRC 101917 / NGR234</strain>
    </source>
</reference>
<dbReference type="OrthoDB" id="7297573at2"/>
<evidence type="ECO:0000313" key="9">
    <source>
        <dbReference type="EMBL" id="ACP22205.1"/>
    </source>
</evidence>
<keyword evidence="10" id="KW-1185">Reference proteome</keyword>
<dbReference type="EMBL" id="CP000874">
    <property type="protein sequence ID" value="ACP22205.1"/>
    <property type="molecule type" value="Genomic_DNA"/>
</dbReference>
<proteinExistence type="predicted"/>
<keyword evidence="4" id="KW-0808">Transferase</keyword>
<keyword evidence="6" id="KW-0418">Kinase</keyword>
<keyword evidence="7" id="KW-0067">ATP-binding</keyword>
<evidence type="ECO:0000256" key="6">
    <source>
        <dbReference type="ARBA" id="ARBA00022777"/>
    </source>
</evidence>
<keyword evidence="5" id="KW-0547">Nucleotide-binding</keyword>
<reference evidence="10" key="1">
    <citation type="journal article" date="2004" name="J. Bacteriol.">
        <title>An evolutionary hot spot: the pNGR234b replicon of Rhizobium sp. strain NGR234.</title>
        <authorList>
            <person name="Streit W.R."/>
            <person name="Schmitz R.A."/>
            <person name="Perret X."/>
            <person name="Staehelin C."/>
            <person name="Deakin W.J."/>
            <person name="Raasch C."/>
            <person name="Liesegang H."/>
            <person name="Broughton W.J."/>
        </authorList>
    </citation>
    <scope>NUCLEOTIDE SEQUENCE [LARGE SCALE GENOMIC DNA]</scope>
    <source>
        <strain evidence="10">NBRC 101917 / NGR234</strain>
    </source>
</reference>
<dbReference type="HOGENOM" id="CLU_1249806_0_0_5"/>
<evidence type="ECO:0000259" key="8">
    <source>
        <dbReference type="SMART" id="SM00911"/>
    </source>
</evidence>
<name>C3KQ47_SINFN</name>
<dbReference type="PANTHER" id="PTHR41523:SF7">
    <property type="entry name" value="HISTIDINE KINASE"/>
    <property type="match status" value="1"/>
</dbReference>
<dbReference type="InterPro" id="IPR011102">
    <property type="entry name" value="Sig_transdc_His_kinase_HWE"/>
</dbReference>
<dbReference type="GO" id="GO:0004673">
    <property type="term" value="F:protein histidine kinase activity"/>
    <property type="evidence" value="ECO:0007669"/>
    <property type="project" value="UniProtKB-EC"/>
</dbReference>
<gene>
    <name evidence="9" type="ordered locus">NGR_b07470</name>
</gene>
<dbReference type="GO" id="GO:0005524">
    <property type="term" value="F:ATP binding"/>
    <property type="evidence" value="ECO:0007669"/>
    <property type="project" value="UniProtKB-KW"/>
</dbReference>
<dbReference type="EC" id="2.7.13.3" evidence="2"/>
<comment type="catalytic activity">
    <reaction evidence="1">
        <text>ATP + protein L-histidine = ADP + protein N-phospho-L-histidine.</text>
        <dbReference type="EC" id="2.7.13.3"/>
    </reaction>
</comment>
<dbReference type="Proteomes" id="UP000001054">
    <property type="component" value="Plasmid pNGR234b"/>
</dbReference>
<evidence type="ECO:0000256" key="5">
    <source>
        <dbReference type="ARBA" id="ARBA00022741"/>
    </source>
</evidence>
<evidence type="ECO:0000256" key="1">
    <source>
        <dbReference type="ARBA" id="ARBA00000085"/>
    </source>
</evidence>
<dbReference type="Pfam" id="PF07536">
    <property type="entry name" value="HWE_HK"/>
    <property type="match status" value="1"/>
</dbReference>
<organism evidence="9 10">
    <name type="scientific">Sinorhizobium fredii (strain NBRC 101917 / NGR234)</name>
    <dbReference type="NCBI Taxonomy" id="394"/>
    <lineage>
        <taxon>Bacteria</taxon>
        <taxon>Pseudomonadati</taxon>
        <taxon>Pseudomonadota</taxon>
        <taxon>Alphaproteobacteria</taxon>
        <taxon>Hyphomicrobiales</taxon>
        <taxon>Rhizobiaceae</taxon>
        <taxon>Sinorhizobium/Ensifer group</taxon>
        <taxon>Sinorhizobium</taxon>
    </lineage>
</organism>
<keyword evidence="9" id="KW-0614">Plasmid</keyword>
<protein>
    <recommendedName>
        <fullName evidence="2">histidine kinase</fullName>
        <ecNumber evidence="2">2.7.13.3</ecNumber>
    </recommendedName>
</protein>
<sequence>MRQAAASGREDRTVEPTSSCAAQECFAGHFDIHVKLGVRRRRSRQRNRKTPLKCHLLRNVETLGDGKGQDEAVFLESRPLRQLNPSGDTLGIPSRGTRGCSARPRRMEAQQRTMMGELHYRVKNDLASVNALAMRSLNESRSLDEFRNSFATRLGALSRTQDLLMRAPERDVLMAEVLRLELQARAAMRGKITTLTVPTSPCRARLRKHLPWRFMNWRPMP</sequence>
<feature type="domain" description="Signal transduction histidine kinase HWE region" evidence="8">
    <location>
        <begin position="117"/>
        <end position="199"/>
    </location>
</feature>
<dbReference type="AlphaFoldDB" id="C3KQ47"/>
<dbReference type="SMART" id="SM00911">
    <property type="entry name" value="HWE_HK"/>
    <property type="match status" value="1"/>
</dbReference>